<protein>
    <submittedName>
        <fullName evidence="9">Oxidoreductase, FixG family</fullName>
    </submittedName>
</protein>
<dbReference type="PANTHER" id="PTHR30176:SF3">
    <property type="entry name" value="FERREDOXIN-TYPE PROTEIN NAPH"/>
    <property type="match status" value="1"/>
</dbReference>
<gene>
    <name evidence="9" type="ORF">ADFLV_2289</name>
</gene>
<dbReference type="Proteomes" id="UP000503313">
    <property type="component" value="Chromosome"/>
</dbReference>
<keyword evidence="10" id="KW-1185">Reference proteome</keyword>
<dbReference type="AlphaFoldDB" id="A0AAE7BF11"/>
<evidence type="ECO:0000256" key="7">
    <source>
        <dbReference type="SAM" id="Phobius"/>
    </source>
</evidence>
<keyword evidence="4" id="KW-0249">Electron transport</keyword>
<evidence type="ECO:0000256" key="3">
    <source>
        <dbReference type="ARBA" id="ARBA00022723"/>
    </source>
</evidence>
<accession>A0AAE7BF11</accession>
<keyword evidence="7" id="KW-0472">Membrane</keyword>
<evidence type="ECO:0000256" key="5">
    <source>
        <dbReference type="ARBA" id="ARBA00023004"/>
    </source>
</evidence>
<dbReference type="PROSITE" id="PS00198">
    <property type="entry name" value="4FE4S_FER_1"/>
    <property type="match status" value="1"/>
</dbReference>
<dbReference type="Gene3D" id="3.30.70.20">
    <property type="match status" value="1"/>
</dbReference>
<dbReference type="GO" id="GO:0005886">
    <property type="term" value="C:plasma membrane"/>
    <property type="evidence" value="ECO:0007669"/>
    <property type="project" value="TreeGrafter"/>
</dbReference>
<evidence type="ECO:0000256" key="4">
    <source>
        <dbReference type="ARBA" id="ARBA00022982"/>
    </source>
</evidence>
<keyword evidence="2" id="KW-0004">4Fe-4S</keyword>
<keyword evidence="3" id="KW-0479">Metal-binding</keyword>
<dbReference type="InterPro" id="IPR017900">
    <property type="entry name" value="4Fe4S_Fe_S_CS"/>
</dbReference>
<dbReference type="Pfam" id="PF13746">
    <property type="entry name" value="Fer4_18"/>
    <property type="match status" value="1"/>
</dbReference>
<dbReference type="RefSeq" id="WP_129011956.1">
    <property type="nucleotide sequence ID" value="NZ_CP053835.1"/>
</dbReference>
<dbReference type="InterPro" id="IPR017896">
    <property type="entry name" value="4Fe4S_Fe-S-bd"/>
</dbReference>
<dbReference type="KEGG" id="adz:ADFLV_2289"/>
<dbReference type="GO" id="GO:0051539">
    <property type="term" value="F:4 iron, 4 sulfur cluster binding"/>
    <property type="evidence" value="ECO:0007669"/>
    <property type="project" value="UniProtKB-KW"/>
</dbReference>
<dbReference type="EMBL" id="CP053835">
    <property type="protein sequence ID" value="QKF78295.1"/>
    <property type="molecule type" value="Genomic_DNA"/>
</dbReference>
<keyword evidence="7" id="KW-1133">Transmembrane helix</keyword>
<evidence type="ECO:0000313" key="10">
    <source>
        <dbReference type="Proteomes" id="UP000503313"/>
    </source>
</evidence>
<feature type="transmembrane region" description="Helical" evidence="7">
    <location>
        <begin position="99"/>
        <end position="120"/>
    </location>
</feature>
<name>A0AAE7BF11_9BACT</name>
<feature type="transmembrane region" description="Helical" evidence="7">
    <location>
        <begin position="55"/>
        <end position="78"/>
    </location>
</feature>
<feature type="domain" description="4Fe-4S ferredoxin-type" evidence="8">
    <location>
        <begin position="179"/>
        <end position="208"/>
    </location>
</feature>
<feature type="transmembrane region" description="Helical" evidence="7">
    <location>
        <begin position="7"/>
        <end position="26"/>
    </location>
</feature>
<evidence type="ECO:0000256" key="6">
    <source>
        <dbReference type="ARBA" id="ARBA00023014"/>
    </source>
</evidence>
<sequence length="288" mass="33363">MAKKQILAPSLLITFFLYILFPWLSFNDIHLLMFNFEFHRFEFLFIAFEASTHQLIYIVISLFIGLLVGLNLTISRFFCGYFCPTSLASIIAMKLKNPFVLFFTIMSFAFILAFSTISYFTSAVDLFLNFTKFDTASIFVGILTTGFTSIFLVFRAWYCSILCPYFFVSAILPQEKKQTFEFFDKESCISCEKCVKICPIDDLDIKAGFDIRCVQCGLCEVACESVMTKFNKSSLIKKKYKNRNIFKSFSEKGYIWGCLIFIIMIVSIIYILDSSNLDNCYFINKNLY</sequence>
<keyword evidence="5" id="KW-0408">Iron</keyword>
<feature type="transmembrane region" description="Helical" evidence="7">
    <location>
        <begin position="140"/>
        <end position="168"/>
    </location>
</feature>
<keyword evidence="7" id="KW-0812">Transmembrane</keyword>
<dbReference type="PROSITE" id="PS51379">
    <property type="entry name" value="4FE4S_FER_2"/>
    <property type="match status" value="1"/>
</dbReference>
<evidence type="ECO:0000256" key="2">
    <source>
        <dbReference type="ARBA" id="ARBA00022485"/>
    </source>
</evidence>
<dbReference type="SUPFAM" id="SSF54862">
    <property type="entry name" value="4Fe-4S ferredoxins"/>
    <property type="match status" value="1"/>
</dbReference>
<keyword evidence="6" id="KW-0411">Iron-sulfur</keyword>
<dbReference type="InterPro" id="IPR051684">
    <property type="entry name" value="Electron_Trans/Redox"/>
</dbReference>
<organism evidence="9 10">
    <name type="scientific">Arcobacter defluvii</name>
    <dbReference type="NCBI Taxonomy" id="873191"/>
    <lineage>
        <taxon>Bacteria</taxon>
        <taxon>Pseudomonadati</taxon>
        <taxon>Campylobacterota</taxon>
        <taxon>Epsilonproteobacteria</taxon>
        <taxon>Campylobacterales</taxon>
        <taxon>Arcobacteraceae</taxon>
        <taxon>Arcobacter</taxon>
    </lineage>
</organism>
<evidence type="ECO:0000259" key="8">
    <source>
        <dbReference type="PROSITE" id="PS51379"/>
    </source>
</evidence>
<evidence type="ECO:0000313" key="9">
    <source>
        <dbReference type="EMBL" id="QKF78295.1"/>
    </source>
</evidence>
<dbReference type="PANTHER" id="PTHR30176">
    <property type="entry name" value="FERREDOXIN-TYPE PROTEIN NAPH"/>
    <property type="match status" value="1"/>
</dbReference>
<evidence type="ECO:0000256" key="1">
    <source>
        <dbReference type="ARBA" id="ARBA00022448"/>
    </source>
</evidence>
<reference evidence="9 10" key="1">
    <citation type="submission" date="2020-05" db="EMBL/GenBank/DDBJ databases">
        <title>Complete genome sequencing of Campylobacter and Arcobacter type strains.</title>
        <authorList>
            <person name="Miller W.G."/>
            <person name="Yee E."/>
        </authorList>
    </citation>
    <scope>NUCLEOTIDE SEQUENCE [LARGE SCALE GENOMIC DNA]</scope>
    <source>
        <strain evidence="9 10">LMG 25694</strain>
    </source>
</reference>
<proteinExistence type="predicted"/>
<dbReference type="GO" id="GO:0046872">
    <property type="term" value="F:metal ion binding"/>
    <property type="evidence" value="ECO:0007669"/>
    <property type="project" value="UniProtKB-KW"/>
</dbReference>
<feature type="transmembrane region" description="Helical" evidence="7">
    <location>
        <begin position="253"/>
        <end position="272"/>
    </location>
</feature>
<keyword evidence="1" id="KW-0813">Transport</keyword>